<keyword evidence="2" id="KW-1185">Reference proteome</keyword>
<evidence type="ECO:0000313" key="2">
    <source>
        <dbReference type="Proteomes" id="UP000032483"/>
    </source>
</evidence>
<gene>
    <name evidence="1" type="ORF">TQ39_13090</name>
</gene>
<dbReference type="GeneID" id="42857507"/>
<evidence type="ECO:0000313" key="1">
    <source>
        <dbReference type="EMBL" id="KJF39257.1"/>
    </source>
</evidence>
<dbReference type="Proteomes" id="UP000032483">
    <property type="component" value="Unassembled WGS sequence"/>
</dbReference>
<sequence length="137" mass="15504">MSGFEMRAQFYPLVTDLERLKEEAAEGVPYPFVTEELLELSPKDYRQFCSALGQRYAFETDIPKEGYDTVYGAFHCSLVTAVSEKEAILLTRVAAQMFGAYLPDKTLLDLTRVPKKQVTLEACHNPEIRIGHPDAVR</sequence>
<comment type="caution">
    <text evidence="1">The sequence shown here is derived from an EMBL/GenBank/DDBJ whole genome shotgun (WGS) entry which is preliminary data.</text>
</comment>
<accession>A0A0D8IX67</accession>
<protein>
    <submittedName>
        <fullName evidence="1">Uncharacterized protein</fullName>
    </submittedName>
</protein>
<proteinExistence type="predicted"/>
<dbReference type="AlphaFoldDB" id="A0A0D8IX67"/>
<dbReference type="EMBL" id="JXXK01000020">
    <property type="protein sequence ID" value="KJF39257.1"/>
    <property type="molecule type" value="Genomic_DNA"/>
</dbReference>
<organism evidence="1 2">
    <name type="scientific">Ruthenibacterium lactatiformans</name>
    <dbReference type="NCBI Taxonomy" id="1550024"/>
    <lineage>
        <taxon>Bacteria</taxon>
        <taxon>Bacillati</taxon>
        <taxon>Bacillota</taxon>
        <taxon>Clostridia</taxon>
        <taxon>Eubacteriales</taxon>
        <taxon>Oscillospiraceae</taxon>
        <taxon>Ruthenibacterium</taxon>
    </lineage>
</organism>
<dbReference type="RefSeq" id="WP_050005829.1">
    <property type="nucleotide sequence ID" value="NZ_JXXK01000020.1"/>
</dbReference>
<reference evidence="1" key="1">
    <citation type="submission" date="2015-02" db="EMBL/GenBank/DDBJ databases">
        <title>A novel member of the family Ruminococcaceae isolated from human feces.</title>
        <authorList>
            <person name="Shkoporov A.N."/>
            <person name="Chaplin A.V."/>
            <person name="Motuzova O.V."/>
            <person name="Kafarskaia L.I."/>
            <person name="Khokhlova E.V."/>
            <person name="Efimov B.A."/>
        </authorList>
    </citation>
    <scope>NUCLEOTIDE SEQUENCE [LARGE SCALE GENOMIC DNA]</scope>
    <source>
        <strain evidence="1">585-1</strain>
    </source>
</reference>
<name>A0A0D8IX67_9FIRM</name>